<gene>
    <name evidence="2" type="ORF">DCS_04182</name>
</gene>
<evidence type="ECO:0000259" key="1">
    <source>
        <dbReference type="Pfam" id="PF01323"/>
    </source>
</evidence>
<dbReference type="PANTHER" id="PTHR13887:SF41">
    <property type="entry name" value="THIOREDOXIN SUPERFAMILY PROTEIN"/>
    <property type="match status" value="1"/>
</dbReference>
<protein>
    <submittedName>
        <fullName evidence="2">DSBA oxidoreductase</fullName>
    </submittedName>
</protein>
<proteinExistence type="predicted"/>
<dbReference type="EMBL" id="LAYC01000002">
    <property type="protein sequence ID" value="KYK57175.1"/>
    <property type="molecule type" value="Genomic_DNA"/>
</dbReference>
<dbReference type="InterPro" id="IPR001853">
    <property type="entry name" value="DSBA-like_thioredoxin_dom"/>
</dbReference>
<organism evidence="2 3">
    <name type="scientific">Drechmeria coniospora</name>
    <name type="common">Nematophagous fungus</name>
    <name type="synonym">Meria coniospora</name>
    <dbReference type="NCBI Taxonomy" id="98403"/>
    <lineage>
        <taxon>Eukaryota</taxon>
        <taxon>Fungi</taxon>
        <taxon>Dikarya</taxon>
        <taxon>Ascomycota</taxon>
        <taxon>Pezizomycotina</taxon>
        <taxon>Sordariomycetes</taxon>
        <taxon>Hypocreomycetidae</taxon>
        <taxon>Hypocreales</taxon>
        <taxon>Ophiocordycipitaceae</taxon>
        <taxon>Drechmeria</taxon>
    </lineage>
</organism>
<dbReference type="Proteomes" id="UP000076580">
    <property type="component" value="Chromosome 02"/>
</dbReference>
<evidence type="ECO:0000313" key="3">
    <source>
        <dbReference type="Proteomes" id="UP000076580"/>
    </source>
</evidence>
<dbReference type="InParanoid" id="A0A151GJ82"/>
<keyword evidence="3" id="KW-1185">Reference proteome</keyword>
<dbReference type="RefSeq" id="XP_040656527.1">
    <property type="nucleotide sequence ID" value="XM_040801494.1"/>
</dbReference>
<feature type="domain" description="DSBA-like thioredoxin" evidence="1">
    <location>
        <begin position="6"/>
        <end position="212"/>
    </location>
</feature>
<reference evidence="2 3" key="1">
    <citation type="journal article" date="2016" name="Sci. Rep.">
        <title>Insights into Adaptations to a Near-Obligate Nematode Endoparasitic Lifestyle from the Finished Genome of Drechmeria coniospora.</title>
        <authorList>
            <person name="Zhang L."/>
            <person name="Zhou Z."/>
            <person name="Guo Q."/>
            <person name="Fokkens L."/>
            <person name="Miskei M."/>
            <person name="Pocsi I."/>
            <person name="Zhang W."/>
            <person name="Chen M."/>
            <person name="Wang L."/>
            <person name="Sun Y."/>
            <person name="Donzelli B.G."/>
            <person name="Gibson D.M."/>
            <person name="Nelson D.R."/>
            <person name="Luo J.G."/>
            <person name="Rep M."/>
            <person name="Liu H."/>
            <person name="Yang S."/>
            <person name="Wang J."/>
            <person name="Krasnoff S.B."/>
            <person name="Xu Y."/>
            <person name="Molnar I."/>
            <person name="Lin M."/>
        </authorList>
    </citation>
    <scope>NUCLEOTIDE SEQUENCE [LARGE SCALE GENOMIC DNA]</scope>
    <source>
        <strain evidence="2 3">ARSEF 6962</strain>
    </source>
</reference>
<dbReference type="PANTHER" id="PTHR13887">
    <property type="entry name" value="GLUTATHIONE S-TRANSFERASE KAPPA"/>
    <property type="match status" value="1"/>
</dbReference>
<dbReference type="SUPFAM" id="SSF52833">
    <property type="entry name" value="Thioredoxin-like"/>
    <property type="match status" value="1"/>
</dbReference>
<dbReference type="GeneID" id="63716825"/>
<dbReference type="GO" id="GO:0016491">
    <property type="term" value="F:oxidoreductase activity"/>
    <property type="evidence" value="ECO:0007669"/>
    <property type="project" value="InterPro"/>
</dbReference>
<accession>A0A151GJ82</accession>
<dbReference type="Gene3D" id="3.40.30.10">
    <property type="entry name" value="Glutaredoxin"/>
    <property type="match status" value="1"/>
</dbReference>
<dbReference type="CDD" id="cd03024">
    <property type="entry name" value="DsbA_FrnE"/>
    <property type="match status" value="1"/>
</dbReference>
<sequence length="225" mass="25324">MTTFRITVTSDTVCPWCYVGRRQLQRAQQLWRQRYPDRADSFSVTYAPFQLNPTWPKGPASSKDKTQFYHEKFGPERTAMMQQRLSQFGREVGIVFKYGGRTGNTRDSHRLVHLAKRYGEEVELKTVDGLFAAYFENEKDITQYETLKEVATAAGIPVDVFQTAIVESDSGGPEVDEAAAMARLSGVSGVPDYQIQDSFRLNGAREPEAFVEIFEKIKASGEGGD</sequence>
<dbReference type="STRING" id="98403.A0A151GJ82"/>
<dbReference type="Pfam" id="PF01323">
    <property type="entry name" value="DSBA"/>
    <property type="match status" value="1"/>
</dbReference>
<comment type="caution">
    <text evidence="2">The sequence shown here is derived from an EMBL/GenBank/DDBJ whole genome shotgun (WGS) entry which is preliminary data.</text>
</comment>
<evidence type="ECO:0000313" key="2">
    <source>
        <dbReference type="EMBL" id="KYK57175.1"/>
    </source>
</evidence>
<dbReference type="AlphaFoldDB" id="A0A151GJ82"/>
<name>A0A151GJ82_DRECN</name>
<dbReference type="InterPro" id="IPR036249">
    <property type="entry name" value="Thioredoxin-like_sf"/>
</dbReference>